<feature type="transmembrane region" description="Helical" evidence="9">
    <location>
        <begin position="431"/>
        <end position="449"/>
    </location>
</feature>
<dbReference type="PANTHER" id="PTHR42718:SF9">
    <property type="entry name" value="MAJOR FACILITATOR SUPERFAMILY MULTIDRUG TRANSPORTER MFSC"/>
    <property type="match status" value="1"/>
</dbReference>
<evidence type="ECO:0000313" key="12">
    <source>
        <dbReference type="Proteomes" id="UP000321261"/>
    </source>
</evidence>
<comment type="caution">
    <text evidence="11">The sequence shown here is derived from an EMBL/GenBank/DDBJ whole genome shotgun (WGS) entry which is preliminary data.</text>
</comment>
<comment type="similarity">
    <text evidence="2">Belongs to the major facilitator superfamily. EmrB family.</text>
</comment>
<feature type="transmembrane region" description="Helical" evidence="9">
    <location>
        <begin position="42"/>
        <end position="69"/>
    </location>
</feature>
<dbReference type="PANTHER" id="PTHR42718">
    <property type="entry name" value="MAJOR FACILITATOR SUPERFAMILY MULTIDRUG TRANSPORTER MFSC"/>
    <property type="match status" value="1"/>
</dbReference>
<feature type="compositionally biased region" description="Polar residues" evidence="8">
    <location>
        <begin position="1"/>
        <end position="15"/>
    </location>
</feature>
<dbReference type="NCBIfam" id="TIGR00711">
    <property type="entry name" value="efflux_EmrB"/>
    <property type="match status" value="1"/>
</dbReference>
<evidence type="ECO:0000256" key="2">
    <source>
        <dbReference type="ARBA" id="ARBA00008537"/>
    </source>
</evidence>
<evidence type="ECO:0000256" key="4">
    <source>
        <dbReference type="ARBA" id="ARBA00022475"/>
    </source>
</evidence>
<comment type="subcellular location">
    <subcellularLocation>
        <location evidence="1">Cell membrane</location>
        <topology evidence="1">Multi-pass membrane protein</topology>
    </subcellularLocation>
</comment>
<feature type="transmembrane region" description="Helical" evidence="9">
    <location>
        <begin position="302"/>
        <end position="323"/>
    </location>
</feature>
<keyword evidence="12" id="KW-1185">Reference proteome</keyword>
<evidence type="ECO:0000259" key="10">
    <source>
        <dbReference type="PROSITE" id="PS50850"/>
    </source>
</evidence>
<proteinExistence type="inferred from homology"/>
<feature type="transmembrane region" description="Helical" evidence="9">
    <location>
        <begin position="197"/>
        <end position="218"/>
    </location>
</feature>
<dbReference type="CDD" id="cd17503">
    <property type="entry name" value="MFS_LmrB_MDR_like"/>
    <property type="match status" value="1"/>
</dbReference>
<feature type="transmembrane region" description="Helical" evidence="9">
    <location>
        <begin position="461"/>
        <end position="487"/>
    </location>
</feature>
<dbReference type="PROSITE" id="PS50850">
    <property type="entry name" value="MFS"/>
    <property type="match status" value="1"/>
</dbReference>
<dbReference type="Proteomes" id="UP000321261">
    <property type="component" value="Unassembled WGS sequence"/>
</dbReference>
<gene>
    <name evidence="11" type="ORF">FHX44_116444</name>
</gene>
<feature type="transmembrane region" description="Helical" evidence="9">
    <location>
        <begin position="111"/>
        <end position="130"/>
    </location>
</feature>
<accession>A0A561T077</accession>
<dbReference type="EMBL" id="VIWU01000001">
    <property type="protein sequence ID" value="TWF80501.1"/>
    <property type="molecule type" value="Genomic_DNA"/>
</dbReference>
<evidence type="ECO:0000256" key="7">
    <source>
        <dbReference type="ARBA" id="ARBA00023136"/>
    </source>
</evidence>
<feature type="transmembrane region" description="Helical" evidence="9">
    <location>
        <begin position="170"/>
        <end position="191"/>
    </location>
</feature>
<feature type="transmembrane region" description="Helical" evidence="9">
    <location>
        <begin position="262"/>
        <end position="281"/>
    </location>
</feature>
<reference evidence="11 12" key="1">
    <citation type="submission" date="2019-06" db="EMBL/GenBank/DDBJ databases">
        <title>Sequencing the genomes of 1000 actinobacteria strains.</title>
        <authorList>
            <person name="Klenk H.-P."/>
        </authorList>
    </citation>
    <scope>NUCLEOTIDE SEQUENCE [LARGE SCALE GENOMIC DNA]</scope>
    <source>
        <strain evidence="11 12">DSM 45671</strain>
    </source>
</reference>
<sequence length="535" mass="56248">MMGMTETASRATPSTGRAGERTQEAAGASPARGEPPDTGRSWVVSLLVLIVGMFMSVLDVTIVNVAIPAIQDDLGTTTEDVLWIATAYTLTLGVVVPLSSWLGDRFGLSRVYMATLLGFAAGSALCGLAWNLDSLIAFRVVQAVPGGIMPVVTLTMVYQIVPREKIGIAMGMYGLGIVFAPAVGPVLGGYLVENADWRLIFFINVPIGILGLVAAYLLLPDSGRGPRRPFDLLGFLTIGSGLFAILLALHEGEDWGWTSYPVLMLITFGLLGLALFVLIELEVAHPLLDVRVFRHWAFTNSLLLLSILTIGLFSVLFYVPVFLQQGQGLTAFEAGGRILPQALVVAVMMPLSGRLYDKIGARPLAITGFAISAYGTYLLCGINPDMTRGDVVVWTCVRAAGMGMAMMPVMTAGIASLPKEKVNEGSALNNVTRQVAGAMGLAVLTAMASGRQAQAMADRAALLPAATTELPALGLAGGDVIGMYAFVQRTQLDALASSYSDVFLVTALVTLLGALLAIPLRAGPANGHAGAPPEL</sequence>
<dbReference type="PRINTS" id="PR01036">
    <property type="entry name" value="TCRTETB"/>
</dbReference>
<feature type="region of interest" description="Disordered" evidence="8">
    <location>
        <begin position="1"/>
        <end position="38"/>
    </location>
</feature>
<dbReference type="GO" id="GO:0022857">
    <property type="term" value="F:transmembrane transporter activity"/>
    <property type="evidence" value="ECO:0007669"/>
    <property type="project" value="InterPro"/>
</dbReference>
<name>A0A561T077_9PSEU</name>
<keyword evidence="6 9" id="KW-1133">Transmembrane helix</keyword>
<feature type="domain" description="Major facilitator superfamily (MFS) profile" evidence="10">
    <location>
        <begin position="45"/>
        <end position="525"/>
    </location>
</feature>
<feature type="transmembrane region" description="Helical" evidence="9">
    <location>
        <begin position="391"/>
        <end position="411"/>
    </location>
</feature>
<feature type="transmembrane region" description="Helical" evidence="9">
    <location>
        <begin position="81"/>
        <end position="99"/>
    </location>
</feature>
<feature type="transmembrane region" description="Helical" evidence="9">
    <location>
        <begin position="359"/>
        <end position="379"/>
    </location>
</feature>
<dbReference type="InterPro" id="IPR020846">
    <property type="entry name" value="MFS_dom"/>
</dbReference>
<evidence type="ECO:0000256" key="6">
    <source>
        <dbReference type="ARBA" id="ARBA00022989"/>
    </source>
</evidence>
<evidence type="ECO:0000256" key="1">
    <source>
        <dbReference type="ARBA" id="ARBA00004651"/>
    </source>
</evidence>
<keyword evidence="7 9" id="KW-0472">Membrane</keyword>
<dbReference type="InterPro" id="IPR011701">
    <property type="entry name" value="MFS"/>
</dbReference>
<keyword evidence="3" id="KW-0813">Transport</keyword>
<evidence type="ECO:0000256" key="8">
    <source>
        <dbReference type="SAM" id="MobiDB-lite"/>
    </source>
</evidence>
<evidence type="ECO:0000313" key="11">
    <source>
        <dbReference type="EMBL" id="TWF80501.1"/>
    </source>
</evidence>
<feature type="transmembrane region" description="Helical" evidence="9">
    <location>
        <begin position="499"/>
        <end position="518"/>
    </location>
</feature>
<evidence type="ECO:0000256" key="5">
    <source>
        <dbReference type="ARBA" id="ARBA00022692"/>
    </source>
</evidence>
<evidence type="ECO:0000256" key="3">
    <source>
        <dbReference type="ARBA" id="ARBA00022448"/>
    </source>
</evidence>
<dbReference type="SUPFAM" id="SSF103473">
    <property type="entry name" value="MFS general substrate transporter"/>
    <property type="match status" value="1"/>
</dbReference>
<organism evidence="11 12">
    <name type="scientific">Pseudonocardia hierapolitana</name>
    <dbReference type="NCBI Taxonomy" id="1128676"/>
    <lineage>
        <taxon>Bacteria</taxon>
        <taxon>Bacillati</taxon>
        <taxon>Actinomycetota</taxon>
        <taxon>Actinomycetes</taxon>
        <taxon>Pseudonocardiales</taxon>
        <taxon>Pseudonocardiaceae</taxon>
        <taxon>Pseudonocardia</taxon>
    </lineage>
</organism>
<dbReference type="Gene3D" id="1.20.1720.10">
    <property type="entry name" value="Multidrug resistance protein D"/>
    <property type="match status" value="1"/>
</dbReference>
<feature type="transmembrane region" description="Helical" evidence="9">
    <location>
        <begin position="136"/>
        <end position="158"/>
    </location>
</feature>
<keyword evidence="4" id="KW-1003">Cell membrane</keyword>
<dbReference type="InterPro" id="IPR004638">
    <property type="entry name" value="EmrB-like"/>
</dbReference>
<dbReference type="Gene3D" id="1.20.1250.20">
    <property type="entry name" value="MFS general substrate transporter like domains"/>
    <property type="match status" value="1"/>
</dbReference>
<feature type="transmembrane region" description="Helical" evidence="9">
    <location>
        <begin position="230"/>
        <end position="250"/>
    </location>
</feature>
<dbReference type="GO" id="GO:0005886">
    <property type="term" value="C:plasma membrane"/>
    <property type="evidence" value="ECO:0007669"/>
    <property type="project" value="UniProtKB-SubCell"/>
</dbReference>
<keyword evidence="5 9" id="KW-0812">Transmembrane</keyword>
<dbReference type="Pfam" id="PF07690">
    <property type="entry name" value="MFS_1"/>
    <property type="match status" value="1"/>
</dbReference>
<dbReference type="AlphaFoldDB" id="A0A561T077"/>
<dbReference type="InterPro" id="IPR036259">
    <property type="entry name" value="MFS_trans_sf"/>
</dbReference>
<evidence type="ECO:0000256" key="9">
    <source>
        <dbReference type="SAM" id="Phobius"/>
    </source>
</evidence>
<protein>
    <submittedName>
        <fullName evidence="11">EmrB/QacA subfamily drug resistance transporter</fullName>
    </submittedName>
</protein>